<dbReference type="KEGG" id="ztr:MYCGRDRAFT_107297"/>
<feature type="compositionally biased region" description="Polar residues" evidence="1">
    <location>
        <begin position="154"/>
        <end position="174"/>
    </location>
</feature>
<gene>
    <name evidence="2" type="ORF">MYCGRDRAFT_107297</name>
</gene>
<dbReference type="AlphaFoldDB" id="F9WWM5"/>
<reference evidence="2 3" key="1">
    <citation type="journal article" date="2011" name="PLoS Genet.">
        <title>Finished genome of the fungal wheat pathogen Mycosphaerella graminicola reveals dispensome structure, chromosome plasticity, and stealth pathogenesis.</title>
        <authorList>
            <person name="Goodwin S.B."/>
            <person name="Ben M'barek S."/>
            <person name="Dhillon B."/>
            <person name="Wittenberg A.H.J."/>
            <person name="Crane C.F."/>
            <person name="Hane J.K."/>
            <person name="Foster A.J."/>
            <person name="Van der Lee T.A.J."/>
            <person name="Grimwood J."/>
            <person name="Aerts A."/>
            <person name="Antoniw J."/>
            <person name="Bailey A."/>
            <person name="Bluhm B."/>
            <person name="Bowler J."/>
            <person name="Bristow J."/>
            <person name="van der Burgt A."/>
            <person name="Canto-Canche B."/>
            <person name="Churchill A.C.L."/>
            <person name="Conde-Ferraez L."/>
            <person name="Cools H.J."/>
            <person name="Coutinho P.M."/>
            <person name="Csukai M."/>
            <person name="Dehal P."/>
            <person name="De Wit P."/>
            <person name="Donzelli B."/>
            <person name="van de Geest H.C."/>
            <person name="van Ham R.C.H.J."/>
            <person name="Hammond-Kosack K.E."/>
            <person name="Henrissat B."/>
            <person name="Kilian A."/>
            <person name="Kobayashi A.K."/>
            <person name="Koopmann E."/>
            <person name="Kourmpetis Y."/>
            <person name="Kuzniar A."/>
            <person name="Lindquist E."/>
            <person name="Lombard V."/>
            <person name="Maliepaard C."/>
            <person name="Martins N."/>
            <person name="Mehrabi R."/>
            <person name="Nap J.P.H."/>
            <person name="Ponomarenko A."/>
            <person name="Rudd J.J."/>
            <person name="Salamov A."/>
            <person name="Schmutz J."/>
            <person name="Schouten H.J."/>
            <person name="Shapiro H."/>
            <person name="Stergiopoulos I."/>
            <person name="Torriani S.F.F."/>
            <person name="Tu H."/>
            <person name="de Vries R.P."/>
            <person name="Waalwijk C."/>
            <person name="Ware S.B."/>
            <person name="Wiebenga A."/>
            <person name="Zwiers L.-H."/>
            <person name="Oliver R.P."/>
            <person name="Grigoriev I.V."/>
            <person name="Kema G.H.J."/>
        </authorList>
    </citation>
    <scope>NUCLEOTIDE SEQUENCE [LARGE SCALE GENOMIC DNA]</scope>
    <source>
        <strain evidence="3">CBS 115943 / IPO323</strain>
    </source>
</reference>
<protein>
    <submittedName>
        <fullName evidence="2">Uncharacterized protein</fullName>
    </submittedName>
</protein>
<feature type="region of interest" description="Disordered" evidence="1">
    <location>
        <begin position="154"/>
        <end position="181"/>
    </location>
</feature>
<dbReference type="RefSeq" id="XP_003856370.1">
    <property type="nucleotide sequence ID" value="XM_003856322.1"/>
</dbReference>
<proteinExistence type="predicted"/>
<organism evidence="2 3">
    <name type="scientific">Zymoseptoria tritici (strain CBS 115943 / IPO323)</name>
    <name type="common">Speckled leaf blotch fungus</name>
    <name type="synonym">Septoria tritici</name>
    <dbReference type="NCBI Taxonomy" id="336722"/>
    <lineage>
        <taxon>Eukaryota</taxon>
        <taxon>Fungi</taxon>
        <taxon>Dikarya</taxon>
        <taxon>Ascomycota</taxon>
        <taxon>Pezizomycotina</taxon>
        <taxon>Dothideomycetes</taxon>
        <taxon>Dothideomycetidae</taxon>
        <taxon>Mycosphaerellales</taxon>
        <taxon>Mycosphaerellaceae</taxon>
        <taxon>Zymoseptoria</taxon>
    </lineage>
</organism>
<evidence type="ECO:0000313" key="3">
    <source>
        <dbReference type="Proteomes" id="UP000008062"/>
    </source>
</evidence>
<accession>F9WWM5</accession>
<dbReference type="InParanoid" id="F9WWM5"/>
<name>F9WWM5_ZYMTI</name>
<dbReference type="EMBL" id="CM001196">
    <property type="protein sequence ID" value="EGP91346.1"/>
    <property type="molecule type" value="Genomic_DNA"/>
</dbReference>
<feature type="region of interest" description="Disordered" evidence="1">
    <location>
        <begin position="76"/>
        <end position="110"/>
    </location>
</feature>
<sequence length="299" mass="33177">MSVDSEQLVFQCDMLRGNEKIHQAKAILPFSIVHLFALVNHSCETPQCMVTQSVPCPTTCLTPLLQDLREITSTSATSFKLRSKRPNGPAERPLSLATAAPSSPLTSRGPHPLRTLIHLAWQPRVRPTATDHFQHTKHHHRLAIMSRNDARFSTYSGAPSLQPSLAPTLDTTSNRSSSQQYSSRYSEQAFLAPQTILEKGDRTFYGNSVRGSTMSLSASDPKTADIRSFADTLDRMNDERADKQRFVMSSNKTEEVSKIALGAKLDRALSRRMVGQDAVFKPKKQPLDEKLAMEIAQAS</sequence>
<dbReference type="Proteomes" id="UP000008062">
    <property type="component" value="Chromosome 1"/>
</dbReference>
<dbReference type="eggNOG" id="ENOG502SBBK">
    <property type="taxonomic scope" value="Eukaryota"/>
</dbReference>
<evidence type="ECO:0000256" key="1">
    <source>
        <dbReference type="SAM" id="MobiDB-lite"/>
    </source>
</evidence>
<dbReference type="HOGENOM" id="CLU_931287_0_0_1"/>
<keyword evidence="3" id="KW-1185">Reference proteome</keyword>
<evidence type="ECO:0000313" key="2">
    <source>
        <dbReference type="EMBL" id="EGP91346.1"/>
    </source>
</evidence>
<dbReference type="OrthoDB" id="5399555at2759"/>
<dbReference type="GeneID" id="13402874"/>